<dbReference type="InterPro" id="IPR036390">
    <property type="entry name" value="WH_DNA-bd_sf"/>
</dbReference>
<dbReference type="AlphaFoldDB" id="A0A285ECI0"/>
<evidence type="ECO:0000256" key="2">
    <source>
        <dbReference type="ARBA" id="ARBA00023125"/>
    </source>
</evidence>
<keyword evidence="2" id="KW-0238">DNA-binding</keyword>
<evidence type="ECO:0000313" key="6">
    <source>
        <dbReference type="Proteomes" id="UP000219514"/>
    </source>
</evidence>
<keyword evidence="3" id="KW-0804">Transcription</keyword>
<evidence type="ECO:0000256" key="1">
    <source>
        <dbReference type="ARBA" id="ARBA00023015"/>
    </source>
</evidence>
<dbReference type="Pfam" id="PF01638">
    <property type="entry name" value="HxlR"/>
    <property type="match status" value="1"/>
</dbReference>
<dbReference type="Gene3D" id="1.10.10.10">
    <property type="entry name" value="Winged helix-like DNA-binding domain superfamily/Winged helix DNA-binding domain"/>
    <property type="match status" value="1"/>
</dbReference>
<evidence type="ECO:0000313" key="5">
    <source>
        <dbReference type="EMBL" id="SNX96563.1"/>
    </source>
</evidence>
<dbReference type="Proteomes" id="UP000219514">
    <property type="component" value="Unassembled WGS sequence"/>
</dbReference>
<dbReference type="EMBL" id="OBDO01000004">
    <property type="protein sequence ID" value="SNX96563.1"/>
    <property type="molecule type" value="Genomic_DNA"/>
</dbReference>
<dbReference type="InterPro" id="IPR036388">
    <property type="entry name" value="WH-like_DNA-bd_sf"/>
</dbReference>
<dbReference type="InterPro" id="IPR036527">
    <property type="entry name" value="SCP2_sterol-bd_dom_sf"/>
</dbReference>
<organism evidence="5 6">
    <name type="scientific">Geodermatophilus sabuli</name>
    <dbReference type="NCBI Taxonomy" id="1564158"/>
    <lineage>
        <taxon>Bacteria</taxon>
        <taxon>Bacillati</taxon>
        <taxon>Actinomycetota</taxon>
        <taxon>Actinomycetes</taxon>
        <taxon>Geodermatophilales</taxon>
        <taxon>Geodermatophilaceae</taxon>
        <taxon>Geodermatophilus</taxon>
    </lineage>
</organism>
<evidence type="ECO:0000256" key="3">
    <source>
        <dbReference type="ARBA" id="ARBA00023163"/>
    </source>
</evidence>
<keyword evidence="1" id="KW-0805">Transcription regulation</keyword>
<dbReference type="SUPFAM" id="SSF55718">
    <property type="entry name" value="SCP-like"/>
    <property type="match status" value="1"/>
</dbReference>
<gene>
    <name evidence="5" type="ORF">SAMN06893097_104278</name>
</gene>
<accession>A0A285ECI0</accession>
<dbReference type="PROSITE" id="PS51118">
    <property type="entry name" value="HTH_HXLR"/>
    <property type="match status" value="1"/>
</dbReference>
<evidence type="ECO:0000259" key="4">
    <source>
        <dbReference type="PROSITE" id="PS51118"/>
    </source>
</evidence>
<dbReference type="SUPFAM" id="SSF46785">
    <property type="entry name" value="Winged helix' DNA-binding domain"/>
    <property type="match status" value="1"/>
</dbReference>
<dbReference type="GO" id="GO:0003677">
    <property type="term" value="F:DNA binding"/>
    <property type="evidence" value="ECO:0007669"/>
    <property type="project" value="UniProtKB-KW"/>
</dbReference>
<keyword evidence="6" id="KW-1185">Reference proteome</keyword>
<dbReference type="OrthoDB" id="9792527at2"/>
<name>A0A285ECI0_9ACTN</name>
<sequence>MGVAEYCPVSMAASVVCERWNILILREMLAGARGFNDIHRGLPGLSRTLLSHRLHTLQQAGLVVTAAADGSGRQGYELTDKGADLRGLVMELGAWSVRWSFPRPTDDQLDPHLLLWRMQSGLARENLPARRVTVEVTFDQQPQPVLGWLVLCGEDSSACIRHPMFAVDVHARASSRVWHELWYGHRTWRQALATNDLVLTGDAKLLADFPGWFTLSAFAGRVSEVHSPDA</sequence>
<proteinExistence type="predicted"/>
<feature type="domain" description="HTH hxlR-type" evidence="4">
    <location>
        <begin position="7"/>
        <end position="104"/>
    </location>
</feature>
<dbReference type="InterPro" id="IPR002577">
    <property type="entry name" value="HTH_HxlR"/>
</dbReference>
<dbReference type="PANTHER" id="PTHR33204">
    <property type="entry name" value="TRANSCRIPTIONAL REGULATOR, MARR FAMILY"/>
    <property type="match status" value="1"/>
</dbReference>
<dbReference type="PANTHER" id="PTHR33204:SF18">
    <property type="entry name" value="TRANSCRIPTIONAL REGULATORY PROTEIN"/>
    <property type="match status" value="1"/>
</dbReference>
<dbReference type="RefSeq" id="WP_097206568.1">
    <property type="nucleotide sequence ID" value="NZ_JACHXB010000002.1"/>
</dbReference>
<protein>
    <submittedName>
        <fullName evidence="5">Transcriptional regulator, HxlR family</fullName>
    </submittedName>
</protein>
<reference evidence="5 6" key="1">
    <citation type="submission" date="2017-09" db="EMBL/GenBank/DDBJ databases">
        <authorList>
            <person name="Ehlers B."/>
            <person name="Leendertz F.H."/>
        </authorList>
    </citation>
    <scope>NUCLEOTIDE SEQUENCE [LARGE SCALE GENOMIC DNA]</scope>
    <source>
        <strain evidence="5 6">DSM 46844</strain>
    </source>
</reference>